<reference evidence="1" key="2">
    <citation type="submission" date="2015-03" db="EMBL/GenBank/DDBJ databases">
        <authorList>
            <person name="Chow C.-E.T."/>
            <person name="Winget D.M."/>
            <person name="White R.A.III."/>
            <person name="Hallam S.J."/>
            <person name="Suttle C.A."/>
        </authorList>
    </citation>
    <scope>NUCLEOTIDE SEQUENCE</scope>
    <source>
        <strain evidence="1">Anoxic3_5</strain>
    </source>
</reference>
<dbReference type="EMBL" id="KR029580">
    <property type="protein sequence ID" value="AKH46239.1"/>
    <property type="molecule type" value="Genomic_DNA"/>
</dbReference>
<proteinExistence type="predicted"/>
<evidence type="ECO:0000313" key="1">
    <source>
        <dbReference type="EMBL" id="AKH46239.1"/>
    </source>
</evidence>
<sequence length="58" mass="6173">MVARSTLLTDSAWPALIIAKASFSSTSTTSPALLEKSLPARLHNSFTFILTPQKVSAP</sequence>
<name>A0A0F7L109_9VIRU</name>
<protein>
    <submittedName>
        <fullName evidence="1">Uncharacterized protein</fullName>
    </submittedName>
</protein>
<organism evidence="1">
    <name type="scientific">uncultured marine virus</name>
    <dbReference type="NCBI Taxonomy" id="186617"/>
    <lineage>
        <taxon>Viruses</taxon>
        <taxon>environmental samples</taxon>
    </lineage>
</organism>
<accession>A0A0F7L109</accession>
<reference evidence="1" key="1">
    <citation type="journal article" date="2015" name="Front. Microbiol.">
        <title>Combining genomic sequencing methods to explore viral diversity and reveal potential virus-host interactions.</title>
        <authorList>
            <person name="Chow C.E."/>
            <person name="Winget D.M."/>
            <person name="White R.A.III."/>
            <person name="Hallam S.J."/>
            <person name="Suttle C.A."/>
        </authorList>
    </citation>
    <scope>NUCLEOTIDE SEQUENCE</scope>
    <source>
        <strain evidence="1">Anoxic3_5</strain>
    </source>
</reference>